<dbReference type="RefSeq" id="WP_229904116.1">
    <property type="nucleotide sequence ID" value="NZ_BNBC01000073.1"/>
</dbReference>
<name>A0A919ANA7_9ACTN</name>
<reference evidence="2" key="1">
    <citation type="journal article" date="2014" name="Int. J. Syst. Evol. Microbiol.">
        <title>Complete genome sequence of Corynebacterium casei LMG S-19264T (=DSM 44701T), isolated from a smear-ripened cheese.</title>
        <authorList>
            <consortium name="US DOE Joint Genome Institute (JGI-PGF)"/>
            <person name="Walter F."/>
            <person name="Albersmeier A."/>
            <person name="Kalinowski J."/>
            <person name="Ruckert C."/>
        </authorList>
    </citation>
    <scope>NUCLEOTIDE SEQUENCE</scope>
    <source>
        <strain evidence="2">JCM 3302</strain>
    </source>
</reference>
<evidence type="ECO:0000256" key="1">
    <source>
        <dbReference type="SAM" id="MobiDB-lite"/>
    </source>
</evidence>
<sequence length="84" mass="9131">MELAELFQALFARSDGEDLVPLMPQAQSKGLTNVLVIFDKQNSWHFGSLSKSGWGDRPAQSAARQPLQNDHSGSKVGRGPPKTP</sequence>
<protein>
    <submittedName>
        <fullName evidence="2">Uncharacterized protein</fullName>
    </submittedName>
</protein>
<evidence type="ECO:0000313" key="3">
    <source>
        <dbReference type="Proteomes" id="UP000641386"/>
    </source>
</evidence>
<accession>A0A919ANA7</accession>
<feature type="compositionally biased region" description="Polar residues" evidence="1">
    <location>
        <begin position="62"/>
        <end position="71"/>
    </location>
</feature>
<keyword evidence="3" id="KW-1185">Reference proteome</keyword>
<dbReference type="AlphaFoldDB" id="A0A919ANA7"/>
<gene>
    <name evidence="2" type="ORF">GCM10014715_84280</name>
</gene>
<organism evidence="2 3">
    <name type="scientific">Streptomyces spiralis</name>
    <dbReference type="NCBI Taxonomy" id="66376"/>
    <lineage>
        <taxon>Bacteria</taxon>
        <taxon>Bacillati</taxon>
        <taxon>Actinomycetota</taxon>
        <taxon>Actinomycetes</taxon>
        <taxon>Kitasatosporales</taxon>
        <taxon>Streptomycetaceae</taxon>
        <taxon>Streptomyces</taxon>
    </lineage>
</organism>
<proteinExistence type="predicted"/>
<feature type="region of interest" description="Disordered" evidence="1">
    <location>
        <begin position="49"/>
        <end position="84"/>
    </location>
</feature>
<dbReference type="Proteomes" id="UP000641386">
    <property type="component" value="Unassembled WGS sequence"/>
</dbReference>
<reference evidence="2" key="2">
    <citation type="submission" date="2020-09" db="EMBL/GenBank/DDBJ databases">
        <authorList>
            <person name="Sun Q."/>
            <person name="Ohkuma M."/>
        </authorList>
    </citation>
    <scope>NUCLEOTIDE SEQUENCE</scope>
    <source>
        <strain evidence="2">JCM 3302</strain>
    </source>
</reference>
<dbReference type="EMBL" id="BNBC01000073">
    <property type="protein sequence ID" value="GHF16146.1"/>
    <property type="molecule type" value="Genomic_DNA"/>
</dbReference>
<comment type="caution">
    <text evidence="2">The sequence shown here is derived from an EMBL/GenBank/DDBJ whole genome shotgun (WGS) entry which is preliminary data.</text>
</comment>
<evidence type="ECO:0000313" key="2">
    <source>
        <dbReference type="EMBL" id="GHF16146.1"/>
    </source>
</evidence>